<comment type="caution">
    <text evidence="5">The sequence shown here is derived from an EMBL/GenBank/DDBJ whole genome shotgun (WGS) entry which is preliminary data.</text>
</comment>
<dbReference type="Pfam" id="PF18915">
    <property type="entry name" value="DUF5667"/>
    <property type="match status" value="1"/>
</dbReference>
<feature type="region of interest" description="Disordered" evidence="2">
    <location>
        <begin position="253"/>
        <end position="355"/>
    </location>
</feature>
<feature type="signal peptide" evidence="3">
    <location>
        <begin position="1"/>
        <end position="19"/>
    </location>
</feature>
<evidence type="ECO:0000256" key="1">
    <source>
        <dbReference type="SAM" id="Coils"/>
    </source>
</evidence>
<sequence>MKKLILFITAATITLGSKAAVFAQNDNITFKDKAGITPDNQIIYPIDKYMDNLRIKLSSNSSKADVLINVAEERLGESEKMSDDYKEDLSIKAINEYTTDMDKALEIIKSSIEDSTSDESNSYKFKKLQDTINESEKNSIEVLNKIQNKLSNSSNAKETITKVIEMQQKKKEALSEIAKQRVALIDSKKAVNDAKKQLETLKNSGNEEAVKNAENLLKEKEQALSVQKEQFKQALKDKKGELKGLVGEVKKQVKNENKKDKSEESNEVVNPISKDESNTTDSQNTSVSPASTSMETKTIDTSSKDDISNVKVNAVSETDKIVQNKQSFTSENNKNIEDKQNKSHKKDKGTPKEDK</sequence>
<evidence type="ECO:0000313" key="6">
    <source>
        <dbReference type="Proteomes" id="UP000537131"/>
    </source>
</evidence>
<feature type="chain" id="PRO_5031283767" description="DUF5667 domain-containing protein" evidence="3">
    <location>
        <begin position="20"/>
        <end position="355"/>
    </location>
</feature>
<feature type="domain" description="DUF5667" evidence="4">
    <location>
        <begin position="35"/>
        <end position="152"/>
    </location>
</feature>
<organism evidence="5 6">
    <name type="scientific">Clostridium muellerianum</name>
    <dbReference type="NCBI Taxonomy" id="2716538"/>
    <lineage>
        <taxon>Bacteria</taxon>
        <taxon>Bacillati</taxon>
        <taxon>Bacillota</taxon>
        <taxon>Clostridia</taxon>
        <taxon>Eubacteriales</taxon>
        <taxon>Clostridiaceae</taxon>
        <taxon>Clostridium</taxon>
    </lineage>
</organism>
<feature type="compositionally biased region" description="Polar residues" evidence="2">
    <location>
        <begin position="323"/>
        <end position="333"/>
    </location>
</feature>
<protein>
    <recommendedName>
        <fullName evidence="4">DUF5667 domain-containing protein</fullName>
    </recommendedName>
</protein>
<dbReference type="EMBL" id="JABBNI010000014">
    <property type="protein sequence ID" value="NMM62672.1"/>
    <property type="molecule type" value="Genomic_DNA"/>
</dbReference>
<keyword evidence="6" id="KW-1185">Reference proteome</keyword>
<accession>A0A7Y0HNH2</accession>
<dbReference type="AlphaFoldDB" id="A0A7Y0HNH2"/>
<evidence type="ECO:0000256" key="2">
    <source>
        <dbReference type="SAM" id="MobiDB-lite"/>
    </source>
</evidence>
<keyword evidence="1" id="KW-0175">Coiled coil</keyword>
<feature type="coiled-coil region" evidence="1">
    <location>
        <begin position="184"/>
        <end position="237"/>
    </location>
</feature>
<gene>
    <name evidence="5" type="ORF">HBE96_08185</name>
</gene>
<reference evidence="5 6" key="1">
    <citation type="submission" date="2020-06" db="EMBL/GenBank/DDBJ databases">
        <title>Complete Genome Sequence of Clostridium muelleri sp. nov. P21T, an Acid-Alcohol Producing Acetogen Isolated from Old Hay.</title>
        <authorList>
            <person name="Duncan K.E."/>
            <person name="Tanner R.S."/>
        </authorList>
    </citation>
    <scope>NUCLEOTIDE SEQUENCE [LARGE SCALE GENOMIC DNA]</scope>
    <source>
        <strain evidence="5 6">P21</strain>
    </source>
</reference>
<dbReference type="InterPro" id="IPR043725">
    <property type="entry name" value="DUF5667"/>
</dbReference>
<feature type="compositionally biased region" description="Basic and acidic residues" evidence="2">
    <location>
        <begin position="253"/>
        <end position="264"/>
    </location>
</feature>
<evidence type="ECO:0000259" key="4">
    <source>
        <dbReference type="Pfam" id="PF18915"/>
    </source>
</evidence>
<dbReference type="RefSeq" id="WP_169297272.1">
    <property type="nucleotide sequence ID" value="NZ_JABBNI010000014.1"/>
</dbReference>
<name>A0A7Y0HNH2_9CLOT</name>
<keyword evidence="3" id="KW-0732">Signal</keyword>
<dbReference type="Proteomes" id="UP000537131">
    <property type="component" value="Unassembled WGS sequence"/>
</dbReference>
<proteinExistence type="predicted"/>
<evidence type="ECO:0000256" key="3">
    <source>
        <dbReference type="SAM" id="SignalP"/>
    </source>
</evidence>
<evidence type="ECO:0000313" key="5">
    <source>
        <dbReference type="EMBL" id="NMM62672.1"/>
    </source>
</evidence>
<feature type="compositionally biased region" description="Polar residues" evidence="2">
    <location>
        <begin position="279"/>
        <end position="301"/>
    </location>
</feature>